<evidence type="ECO:0000256" key="1">
    <source>
        <dbReference type="SAM" id="MobiDB-lite"/>
    </source>
</evidence>
<feature type="region of interest" description="Disordered" evidence="1">
    <location>
        <begin position="70"/>
        <end position="92"/>
    </location>
</feature>
<comment type="caution">
    <text evidence="3">The sequence shown here is derived from an EMBL/GenBank/DDBJ whole genome shotgun (WGS) entry which is preliminary data.</text>
</comment>
<name>A0A365TIC5_9GAMM</name>
<organism evidence="3 4">
    <name type="scientific">Vreelandella sulfidaeris</name>
    <dbReference type="NCBI Taxonomy" id="115553"/>
    <lineage>
        <taxon>Bacteria</taxon>
        <taxon>Pseudomonadati</taxon>
        <taxon>Pseudomonadota</taxon>
        <taxon>Gammaproteobacteria</taxon>
        <taxon>Oceanospirillales</taxon>
        <taxon>Halomonadaceae</taxon>
        <taxon>Vreelandella</taxon>
    </lineage>
</organism>
<protein>
    <submittedName>
        <fullName evidence="3">Uncharacterized protein</fullName>
    </submittedName>
</protein>
<feature type="signal peptide" evidence="2">
    <location>
        <begin position="1"/>
        <end position="21"/>
    </location>
</feature>
<evidence type="ECO:0000313" key="3">
    <source>
        <dbReference type="EMBL" id="RBI65038.1"/>
    </source>
</evidence>
<evidence type="ECO:0000313" key="4">
    <source>
        <dbReference type="Proteomes" id="UP000252204"/>
    </source>
</evidence>
<dbReference type="EMBL" id="QNTU01000028">
    <property type="protein sequence ID" value="RBI65038.1"/>
    <property type="molecule type" value="Genomic_DNA"/>
</dbReference>
<reference evidence="4" key="1">
    <citation type="submission" date="2018-06" db="EMBL/GenBank/DDBJ databases">
        <title>Whole genome sequencing of four bacterial strains from South Shetland trench revealing bio-synthetic gene clusters.</title>
        <authorList>
            <person name="Abdel-Mageed W.M."/>
            <person name="Lehri B."/>
            <person name="Jarmusch S."/>
            <person name="Miranda K."/>
            <person name="Goodfellow M."/>
            <person name="Jaspars M."/>
            <person name="Karlyshev A.V."/>
        </authorList>
    </citation>
    <scope>NUCLEOTIDE SEQUENCE [LARGE SCALE GENOMIC DNA]</scope>
    <source>
        <strain evidence="4">SST4</strain>
    </source>
</reference>
<evidence type="ECO:0000256" key="2">
    <source>
        <dbReference type="SAM" id="SignalP"/>
    </source>
</evidence>
<sequence>MKKITLISAIAITLTSTAVLAEQGSGELNEIVHASSSANYSTENLHITPADLTLVNGDAAKNAVIEPSSELHYSTSNDDQFAASELPDRNAS</sequence>
<keyword evidence="4" id="KW-1185">Reference proteome</keyword>
<keyword evidence="2" id="KW-0732">Signal</keyword>
<dbReference type="OrthoDB" id="6169886at2"/>
<dbReference type="AlphaFoldDB" id="A0A365TIC5"/>
<dbReference type="RefSeq" id="WP_113271296.1">
    <property type="nucleotide sequence ID" value="NZ_QNTU01000028.1"/>
</dbReference>
<dbReference type="Proteomes" id="UP000252204">
    <property type="component" value="Unassembled WGS sequence"/>
</dbReference>
<accession>A0A365TIC5</accession>
<feature type="chain" id="PRO_5016891696" evidence="2">
    <location>
        <begin position="22"/>
        <end position="92"/>
    </location>
</feature>
<proteinExistence type="predicted"/>
<gene>
    <name evidence="3" type="ORF">DQ400_19665</name>
</gene>